<dbReference type="InterPro" id="IPR052340">
    <property type="entry name" value="RNase_Y/CdgJ"/>
</dbReference>
<dbReference type="Gene3D" id="3.20.20.450">
    <property type="entry name" value="EAL domain"/>
    <property type="match status" value="1"/>
</dbReference>
<dbReference type="PANTHER" id="PTHR33525">
    <property type="match status" value="1"/>
</dbReference>
<accession>W7QIS9</accession>
<dbReference type="SUPFAM" id="SSF141868">
    <property type="entry name" value="EAL domain-like"/>
    <property type="match status" value="1"/>
</dbReference>
<dbReference type="InterPro" id="IPR001633">
    <property type="entry name" value="EAL_dom"/>
</dbReference>
<dbReference type="Pfam" id="PF08668">
    <property type="entry name" value="HDOD"/>
    <property type="match status" value="1"/>
</dbReference>
<dbReference type="InterPro" id="IPR013976">
    <property type="entry name" value="HDOD"/>
</dbReference>
<dbReference type="Gene3D" id="1.10.3210.10">
    <property type="entry name" value="Hypothetical protein af1432"/>
    <property type="match status" value="1"/>
</dbReference>
<dbReference type="OrthoDB" id="9804751at2"/>
<organism evidence="2 3">
    <name type="scientific">Catenovulum agarivorans DS-2</name>
    <dbReference type="NCBI Taxonomy" id="1328313"/>
    <lineage>
        <taxon>Bacteria</taxon>
        <taxon>Pseudomonadati</taxon>
        <taxon>Pseudomonadota</taxon>
        <taxon>Gammaproteobacteria</taxon>
        <taxon>Alteromonadales</taxon>
        <taxon>Alteromonadaceae</taxon>
        <taxon>Catenovulum</taxon>
    </lineage>
</organism>
<dbReference type="EMBL" id="ARZY01000003">
    <property type="protein sequence ID" value="EWH11761.1"/>
    <property type="molecule type" value="Genomic_DNA"/>
</dbReference>
<dbReference type="PROSITE" id="PS51833">
    <property type="entry name" value="HDOD"/>
    <property type="match status" value="1"/>
</dbReference>
<dbReference type="SUPFAM" id="SSF109604">
    <property type="entry name" value="HD-domain/PDEase-like"/>
    <property type="match status" value="1"/>
</dbReference>
<name>W7QIS9_9ALTE</name>
<keyword evidence="3" id="KW-1185">Reference proteome</keyword>
<feature type="domain" description="HDOD" evidence="1">
    <location>
        <begin position="203"/>
        <end position="390"/>
    </location>
</feature>
<evidence type="ECO:0000313" key="3">
    <source>
        <dbReference type="Proteomes" id="UP000019276"/>
    </source>
</evidence>
<dbReference type="PANTHER" id="PTHR33525:SF4">
    <property type="entry name" value="CYCLIC DI-GMP PHOSPHODIESTERASE CDGJ"/>
    <property type="match status" value="1"/>
</dbReference>
<dbReference type="RefSeq" id="WP_035013145.1">
    <property type="nucleotide sequence ID" value="NZ_ARZY01000003.1"/>
</dbReference>
<dbReference type="PIRSF" id="PIRSF003180">
    <property type="entry name" value="DiGMPpdiest_YuxH"/>
    <property type="match status" value="1"/>
</dbReference>
<dbReference type="STRING" id="1328313.DS2_03020"/>
<dbReference type="PATRIC" id="fig|1328313.3.peg.629"/>
<proteinExistence type="predicted"/>
<dbReference type="InterPro" id="IPR035919">
    <property type="entry name" value="EAL_sf"/>
</dbReference>
<evidence type="ECO:0000259" key="1">
    <source>
        <dbReference type="PROSITE" id="PS51833"/>
    </source>
</evidence>
<dbReference type="eggNOG" id="COG3434">
    <property type="taxonomic scope" value="Bacteria"/>
</dbReference>
<protein>
    <recommendedName>
        <fullName evidence="1">HDOD domain-containing protein</fullName>
    </recommendedName>
</protein>
<dbReference type="InterPro" id="IPR014408">
    <property type="entry name" value="dGMP_Pdiesterase_EAL/HD-GYP"/>
</dbReference>
<sequence>MANKIYTARQPIFNRKQNVVAYELLFRDGPDNIFPQNVDATQATSRLLVRTHFSQGIERITNNKPALINFSETCLLKELPLLLPKNKIVIEVLECVEPTGQILAMFKKLYHAGYHIALDDFIYDAQWQPFFKYVKLVKFDLQHTGIQAAQTHMDEIRRHRKDCRFLAEKVEDHQMFEQAEAAGFNFFQGYFFCKPEMYASSEIESNKRILIALYKELMREELNFNKITQYFEQDLNLSFKLLRFINSGLLPITQKMQSIRKAIVYLGENEMRRLIALLTTSVLSYDKPRELIQVATIRARFCELMMHKNTPSLREHAFLAGLFSLLDAILDQPLEQILHTLPLSEEIIEALTTQHQTPIKIALSTIQLFEQGSWHLTTMEAMKLKFSYEDICGFYQQAVDWAHNFESC</sequence>
<evidence type="ECO:0000313" key="2">
    <source>
        <dbReference type="EMBL" id="EWH11761.1"/>
    </source>
</evidence>
<dbReference type="Pfam" id="PF00563">
    <property type="entry name" value="EAL"/>
    <property type="match status" value="1"/>
</dbReference>
<comment type="caution">
    <text evidence="2">The sequence shown here is derived from an EMBL/GenBank/DDBJ whole genome shotgun (WGS) entry which is preliminary data.</text>
</comment>
<gene>
    <name evidence="2" type="ORF">DS2_03020</name>
</gene>
<dbReference type="AlphaFoldDB" id="W7QIS9"/>
<reference evidence="2 3" key="1">
    <citation type="journal article" date="2014" name="Genome Announc.">
        <title>Draft Genome Sequence of the Agar-Degrading Bacterium Catenovulum sp. Strain DS-2, Isolated from Intestines of Haliotis diversicolor.</title>
        <authorList>
            <person name="Shan D."/>
            <person name="Li X."/>
            <person name="Gu Z."/>
            <person name="Wei G."/>
            <person name="Gao Z."/>
            <person name="Shao Z."/>
        </authorList>
    </citation>
    <scope>NUCLEOTIDE SEQUENCE [LARGE SCALE GENOMIC DNA]</scope>
    <source>
        <strain evidence="2 3">DS-2</strain>
    </source>
</reference>
<dbReference type="Proteomes" id="UP000019276">
    <property type="component" value="Unassembled WGS sequence"/>
</dbReference>